<keyword evidence="2" id="KW-0560">Oxidoreductase</keyword>
<dbReference type="InterPro" id="IPR036812">
    <property type="entry name" value="NAD(P)_OxRdtase_dom_sf"/>
</dbReference>
<organism evidence="4 5">
    <name type="scientific">Gossypium stocksii</name>
    <dbReference type="NCBI Taxonomy" id="47602"/>
    <lineage>
        <taxon>Eukaryota</taxon>
        <taxon>Viridiplantae</taxon>
        <taxon>Streptophyta</taxon>
        <taxon>Embryophyta</taxon>
        <taxon>Tracheophyta</taxon>
        <taxon>Spermatophyta</taxon>
        <taxon>Magnoliopsida</taxon>
        <taxon>eudicotyledons</taxon>
        <taxon>Gunneridae</taxon>
        <taxon>Pentapetalae</taxon>
        <taxon>rosids</taxon>
        <taxon>malvids</taxon>
        <taxon>Malvales</taxon>
        <taxon>Malvaceae</taxon>
        <taxon>Malvoideae</taxon>
        <taxon>Gossypium</taxon>
    </lineage>
</organism>
<dbReference type="PROSITE" id="PS00798">
    <property type="entry name" value="ALDOKETO_REDUCTASE_1"/>
    <property type="match status" value="1"/>
</dbReference>
<dbReference type="Pfam" id="PF00248">
    <property type="entry name" value="Aldo_ket_red"/>
    <property type="match status" value="3"/>
</dbReference>
<gene>
    <name evidence="4" type="ORF">J1N35_015292</name>
</gene>
<dbReference type="CDD" id="cd19124">
    <property type="entry name" value="AKR_AKR4A_4B"/>
    <property type="match status" value="1"/>
</dbReference>
<accession>A0A9D3VY47</accession>
<reference evidence="4 5" key="1">
    <citation type="journal article" date="2021" name="Plant Biotechnol. J.">
        <title>Multi-omics assisted identification of the key and species-specific regulatory components of drought-tolerant mechanisms in Gossypium stocksii.</title>
        <authorList>
            <person name="Yu D."/>
            <person name="Ke L."/>
            <person name="Zhang D."/>
            <person name="Wu Y."/>
            <person name="Sun Y."/>
            <person name="Mei J."/>
            <person name="Sun J."/>
            <person name="Sun Y."/>
        </authorList>
    </citation>
    <scope>NUCLEOTIDE SEQUENCE [LARGE SCALE GENOMIC DNA]</scope>
    <source>
        <strain evidence="5">cv. E1</strain>
        <tissue evidence="4">Leaf</tissue>
    </source>
</reference>
<dbReference type="GO" id="GO:0044550">
    <property type="term" value="P:secondary metabolite biosynthetic process"/>
    <property type="evidence" value="ECO:0007669"/>
    <property type="project" value="UniProtKB-ARBA"/>
</dbReference>
<evidence type="ECO:0000256" key="2">
    <source>
        <dbReference type="ARBA" id="ARBA00023002"/>
    </source>
</evidence>
<comment type="caution">
    <text evidence="4">The sequence shown here is derived from an EMBL/GenBank/DDBJ whole genome shotgun (WGS) entry which is preliminary data.</text>
</comment>
<dbReference type="SUPFAM" id="SSF51430">
    <property type="entry name" value="NAD(P)-linked oxidoreductase"/>
    <property type="match status" value="2"/>
</dbReference>
<dbReference type="PRINTS" id="PR00069">
    <property type="entry name" value="ALDKETRDTASE"/>
</dbReference>
<evidence type="ECO:0000313" key="4">
    <source>
        <dbReference type="EMBL" id="KAH1098371.1"/>
    </source>
</evidence>
<dbReference type="EMBL" id="JAIQCV010000005">
    <property type="protein sequence ID" value="KAH1098371.1"/>
    <property type="molecule type" value="Genomic_DNA"/>
</dbReference>
<protein>
    <recommendedName>
        <fullName evidence="3">NADP-dependent oxidoreductase domain-containing protein</fullName>
    </recommendedName>
</protein>
<proteinExistence type="predicted"/>
<dbReference type="InterPro" id="IPR044497">
    <property type="entry name" value="AKR4A/B"/>
</dbReference>
<evidence type="ECO:0000256" key="1">
    <source>
        <dbReference type="ARBA" id="ARBA00004721"/>
    </source>
</evidence>
<dbReference type="InterPro" id="IPR018170">
    <property type="entry name" value="Aldo/ket_reductase_CS"/>
</dbReference>
<dbReference type="PROSITE" id="PS00063">
    <property type="entry name" value="ALDOKETO_REDUCTASE_3"/>
    <property type="match status" value="2"/>
</dbReference>
<evidence type="ECO:0000259" key="3">
    <source>
        <dbReference type="Pfam" id="PF00248"/>
    </source>
</evidence>
<dbReference type="InterPro" id="IPR023210">
    <property type="entry name" value="NADP_OxRdtase_dom"/>
</dbReference>
<dbReference type="PROSITE" id="PS00062">
    <property type="entry name" value="ALDOKETO_REDUCTASE_2"/>
    <property type="match status" value="1"/>
</dbReference>
<evidence type="ECO:0000313" key="5">
    <source>
        <dbReference type="Proteomes" id="UP000828251"/>
    </source>
</evidence>
<dbReference type="Proteomes" id="UP000828251">
    <property type="component" value="Unassembled WGS sequence"/>
</dbReference>
<dbReference type="OrthoDB" id="416253at2759"/>
<feature type="domain" description="NADP-dependent oxidoreductase" evidence="3">
    <location>
        <begin position="276"/>
        <end position="548"/>
    </location>
</feature>
<dbReference type="AlphaFoldDB" id="A0A9D3VY47"/>
<name>A0A9D3VY47_9ROSI</name>
<dbReference type="PANTHER" id="PTHR11732">
    <property type="entry name" value="ALDO/KETO REDUCTASE"/>
    <property type="match status" value="1"/>
</dbReference>
<sequence>MDSSCVATSFRIPEQVLTSSGQRMQLLGFGTAAYPLVTLEVAKQAILQAIELGYRHFDTTYIYGTEQPLGEAIVEAISLGLIKSRDELFITTKLWCSDAYGELVLPQLHKSLQNLRIEYVDLYLIHWPLSSKQGRYEFPKKLREYCRANGVLLIGYSPLGASGTLWGSSRVLENEVLKEIAEAKEKTVAQICLKWAFEEGVGVIVKSFNVERMKQNLEILDWSLSEEERKRIGDLPQSRGCTGESFVSENGTFKTLEEFWDGEHRFGSNGEKMPVLGFGTAVFPSVGAEATKMAILQSIRLGYRHFDTAAKYGSEQPLGEAIQEALSIGLIQSRDELFITTKLWCGDAHGDLVVPALKRSLQNLKLEYLDLFLIHWPVSCKPGTYEFPIKEENFFPMDFNSVWAAMEECQRLNLTKSIGVSNFSCKKLTDILAIANIPPAVNQVEMNPMWQQKKLREFCRANGIFLTAYSPLGANGTFWGSDRVLECEVLKEIAKAKGKTAAQVSLRWIYQQGVGVIVKSFNGERMKQNLGIFDWSLDEDELKKIDELPQSRGVTGVAYTSKYGPFRTVEDIWDGEM</sequence>
<dbReference type="InterPro" id="IPR020471">
    <property type="entry name" value="AKR"/>
</dbReference>
<dbReference type="GO" id="GO:0016616">
    <property type="term" value="F:oxidoreductase activity, acting on the CH-OH group of donors, NAD or NADP as acceptor"/>
    <property type="evidence" value="ECO:0007669"/>
    <property type="project" value="InterPro"/>
</dbReference>
<keyword evidence="5" id="KW-1185">Reference proteome</keyword>
<feature type="domain" description="NADP-dependent oxidoreductase" evidence="3">
    <location>
        <begin position="27"/>
        <end position="129"/>
    </location>
</feature>
<feature type="domain" description="NADP-dependent oxidoreductase" evidence="3">
    <location>
        <begin position="139"/>
        <end position="232"/>
    </location>
</feature>
<dbReference type="Gene3D" id="3.20.20.100">
    <property type="entry name" value="NADP-dependent oxidoreductase domain"/>
    <property type="match status" value="3"/>
</dbReference>
<dbReference type="FunFam" id="3.20.20.100:FF:000014">
    <property type="entry name" value="NAD(P)-linked oxidoreductase superfamily protein"/>
    <property type="match status" value="1"/>
</dbReference>
<comment type="pathway">
    <text evidence="1">Secondary metabolite biosynthesis; terpenoid biosynthesis.</text>
</comment>